<keyword evidence="4" id="KW-1185">Reference proteome</keyword>
<dbReference type="AlphaFoldDB" id="A0A399F8H4"/>
<dbReference type="OrthoDB" id="9762378at2"/>
<dbReference type="InterPro" id="IPR006098">
    <property type="entry name" value="MMCoA_mutase_a_cat"/>
</dbReference>
<dbReference type="GO" id="GO:0031419">
    <property type="term" value="F:cobalamin binding"/>
    <property type="evidence" value="ECO:0007669"/>
    <property type="project" value="InterPro"/>
</dbReference>
<dbReference type="PANTHER" id="PTHR48101:SF1">
    <property type="entry name" value="METHYLMALONYL-COA MUTASE, LARGE SUBUNIT"/>
    <property type="match status" value="1"/>
</dbReference>
<keyword evidence="1 3" id="KW-0413">Isomerase</keyword>
<dbReference type="Proteomes" id="UP000266178">
    <property type="component" value="Unassembled WGS sequence"/>
</dbReference>
<organism evidence="3 4">
    <name type="scientific">Meiothermus granaticius NBRC 107808</name>
    <dbReference type="NCBI Taxonomy" id="1227551"/>
    <lineage>
        <taxon>Bacteria</taxon>
        <taxon>Thermotogati</taxon>
        <taxon>Deinococcota</taxon>
        <taxon>Deinococci</taxon>
        <taxon>Thermales</taxon>
        <taxon>Thermaceae</taxon>
        <taxon>Meiothermus</taxon>
    </lineage>
</organism>
<sequence length="551" mass="61921">MSTPRPKHAWMRETYAKSLEKMPERKVTHTTLSGIAPDPLYTPEDLEGFNYQEKLGYPGEYPYTRGVYGSMYRSRLWTMRMFAGFGSAEQTNERFKKLLAAGQTGLSTAFDLPTLMGYDSDHPLAKGEVGKCGVAVSSLADMEILFEGINLEQVTTSMTINSPANALWAMYLAAGQKRGYDWKKMGGTIQNDILKEFIAQKEFIFPPEPSVKLVIDTFEWGPKHVPKWNFVSVSGYHIREAGSTAVQELAFTLADGLEYIEWALKRGLDIDEFAPRISFFFNAHNDFFEEIAKFRAARRIWARELRERYGAQNPQSWMLRTHAQTAGVSLTAQQPLINISRVAIQALAAVLGGTNSLHTDAYDEALALPTEDSAKIALRTQQIIAYESGVTHTADPLAGSYYVEWLTDQMEAQAMQIISDIRRMGGVVRAIEEGYFLREIAEASYRYQQELERGERIVVGVNAFQEEGVQVPIQLIDPEVERVQDARLAQVRRERDPVAAAAALEGLRQAAKEGRNTMPHFVECALAYCTLGEMMDELRAVYGVYEEPVLV</sequence>
<dbReference type="EC" id="5.4.99.2" evidence="3"/>
<dbReference type="Pfam" id="PF01642">
    <property type="entry name" value="MM_CoA_mutase"/>
    <property type="match status" value="1"/>
</dbReference>
<protein>
    <submittedName>
        <fullName evidence="3">Methylmalonyl-CoA mutase</fullName>
        <ecNumber evidence="3">5.4.99.2</ecNumber>
    </submittedName>
</protein>
<comment type="caution">
    <text evidence="3">The sequence shown here is derived from an EMBL/GenBank/DDBJ whole genome shotgun (WGS) entry which is preliminary data.</text>
</comment>
<evidence type="ECO:0000313" key="3">
    <source>
        <dbReference type="EMBL" id="RIH92538.1"/>
    </source>
</evidence>
<dbReference type="Gene3D" id="3.20.20.240">
    <property type="entry name" value="Methylmalonyl-CoA mutase"/>
    <property type="match status" value="1"/>
</dbReference>
<accession>A0A399F8H4</accession>
<dbReference type="CDD" id="cd03680">
    <property type="entry name" value="MM_CoA_mutase_ICM_like"/>
    <property type="match status" value="1"/>
</dbReference>
<name>A0A399F8H4_9DEIN</name>
<dbReference type="RefSeq" id="WP_119357058.1">
    <property type="nucleotide sequence ID" value="NZ_BJXM01000008.1"/>
</dbReference>
<evidence type="ECO:0000259" key="2">
    <source>
        <dbReference type="Pfam" id="PF01642"/>
    </source>
</evidence>
<dbReference type="InterPro" id="IPR006099">
    <property type="entry name" value="MeMalonylCoA_mutase_a/b_cat"/>
</dbReference>
<proteinExistence type="predicted"/>
<dbReference type="EMBL" id="QWLB01000018">
    <property type="protein sequence ID" value="RIH92538.1"/>
    <property type="molecule type" value="Genomic_DNA"/>
</dbReference>
<dbReference type="NCBIfam" id="TIGR00641">
    <property type="entry name" value="acid_CoA_mut_N"/>
    <property type="match status" value="1"/>
</dbReference>
<feature type="domain" description="Methylmalonyl-CoA mutase alpha/beta chain catalytic" evidence="2">
    <location>
        <begin position="31"/>
        <end position="543"/>
    </location>
</feature>
<dbReference type="PANTHER" id="PTHR48101">
    <property type="entry name" value="METHYLMALONYL-COA MUTASE, MITOCHONDRIAL-RELATED"/>
    <property type="match status" value="1"/>
</dbReference>
<gene>
    <name evidence="3" type="primary">scpA_3</name>
    <name evidence="3" type="ORF">Mgrana_01571</name>
</gene>
<dbReference type="GO" id="GO:0004494">
    <property type="term" value="F:methylmalonyl-CoA mutase activity"/>
    <property type="evidence" value="ECO:0007669"/>
    <property type="project" value="UniProtKB-EC"/>
</dbReference>
<evidence type="ECO:0000256" key="1">
    <source>
        <dbReference type="ARBA" id="ARBA00023235"/>
    </source>
</evidence>
<dbReference type="SUPFAM" id="SSF51703">
    <property type="entry name" value="Cobalamin (vitamin B12)-dependent enzymes"/>
    <property type="match status" value="1"/>
</dbReference>
<reference evidence="3 4" key="1">
    <citation type="submission" date="2018-08" db="EMBL/GenBank/DDBJ databases">
        <title>Meiothermus granaticius genome AF-68 sequencing project.</title>
        <authorList>
            <person name="Da Costa M.S."/>
            <person name="Albuquerque L."/>
            <person name="Raposo P."/>
            <person name="Froufe H.J.C."/>
            <person name="Barroso C.S."/>
            <person name="Egas C."/>
        </authorList>
    </citation>
    <scope>NUCLEOTIDE SEQUENCE [LARGE SCALE GENOMIC DNA]</scope>
    <source>
        <strain evidence="3 4">AF-68</strain>
    </source>
</reference>
<dbReference type="InterPro" id="IPR016176">
    <property type="entry name" value="Cbl-dep_enz_cat"/>
</dbReference>
<evidence type="ECO:0000313" key="4">
    <source>
        <dbReference type="Proteomes" id="UP000266178"/>
    </source>
</evidence>